<protein>
    <submittedName>
        <fullName evidence="2">Thioredoxin domain-containing protein</fullName>
    </submittedName>
</protein>
<organism evidence="2 3">
    <name type="scientific">Acuticoccus mangrovi</name>
    <dbReference type="NCBI Taxonomy" id="2796142"/>
    <lineage>
        <taxon>Bacteria</taxon>
        <taxon>Pseudomonadati</taxon>
        <taxon>Pseudomonadota</taxon>
        <taxon>Alphaproteobacteria</taxon>
        <taxon>Hyphomicrobiales</taxon>
        <taxon>Amorphaceae</taxon>
        <taxon>Acuticoccus</taxon>
    </lineage>
</organism>
<dbReference type="EMBL" id="JAEKJA010000020">
    <property type="protein sequence ID" value="MBJ3777818.1"/>
    <property type="molecule type" value="Genomic_DNA"/>
</dbReference>
<dbReference type="InterPro" id="IPR036249">
    <property type="entry name" value="Thioredoxin-like_sf"/>
</dbReference>
<dbReference type="InterPro" id="IPR004879">
    <property type="entry name" value="Ssp411-like_TRX"/>
</dbReference>
<accession>A0A934ISH8</accession>
<dbReference type="InterPro" id="IPR008928">
    <property type="entry name" value="6-hairpin_glycosidase_sf"/>
</dbReference>
<dbReference type="GO" id="GO:0005975">
    <property type="term" value="P:carbohydrate metabolic process"/>
    <property type="evidence" value="ECO:0007669"/>
    <property type="project" value="InterPro"/>
</dbReference>
<keyword evidence="3" id="KW-1185">Reference proteome</keyword>
<dbReference type="PANTHER" id="PTHR42899">
    <property type="entry name" value="SPERMATOGENESIS-ASSOCIATED PROTEIN 20"/>
    <property type="match status" value="1"/>
</dbReference>
<dbReference type="SUPFAM" id="SSF48208">
    <property type="entry name" value="Six-hairpin glycosidases"/>
    <property type="match status" value="1"/>
</dbReference>
<dbReference type="AlphaFoldDB" id="A0A934ISH8"/>
<comment type="caution">
    <text evidence="2">The sequence shown here is derived from an EMBL/GenBank/DDBJ whole genome shotgun (WGS) entry which is preliminary data.</text>
</comment>
<dbReference type="Pfam" id="PF03190">
    <property type="entry name" value="Thioredox_DsbH"/>
    <property type="match status" value="1"/>
</dbReference>
<dbReference type="Gene3D" id="1.50.10.20">
    <property type="match status" value="1"/>
</dbReference>
<evidence type="ECO:0000313" key="2">
    <source>
        <dbReference type="EMBL" id="MBJ3777818.1"/>
    </source>
</evidence>
<proteinExistence type="predicted"/>
<feature type="domain" description="Spermatogenesis-associated protein 20-like TRX" evidence="1">
    <location>
        <begin position="7"/>
        <end position="168"/>
    </location>
</feature>
<reference evidence="2" key="1">
    <citation type="submission" date="2020-12" db="EMBL/GenBank/DDBJ databases">
        <title>Bacterial taxonomy.</title>
        <authorList>
            <person name="Pan X."/>
        </authorList>
    </citation>
    <scope>NUCLEOTIDE SEQUENCE</scope>
    <source>
        <strain evidence="2">B2012</strain>
    </source>
</reference>
<name>A0A934ISH8_9HYPH</name>
<dbReference type="PIRSF" id="PIRSF006402">
    <property type="entry name" value="UCP006402_thioredoxin"/>
    <property type="match status" value="1"/>
</dbReference>
<dbReference type="Proteomes" id="UP000609531">
    <property type="component" value="Unassembled WGS sequence"/>
</dbReference>
<evidence type="ECO:0000259" key="1">
    <source>
        <dbReference type="Pfam" id="PF03190"/>
    </source>
</evidence>
<gene>
    <name evidence="2" type="ORF">JCR33_19075</name>
</gene>
<dbReference type="PANTHER" id="PTHR42899:SF1">
    <property type="entry name" value="SPERMATOGENESIS-ASSOCIATED PROTEIN 20"/>
    <property type="match status" value="1"/>
</dbReference>
<sequence length="659" mass="72056">MALAKPMNRLAHEASPYLIQHAHNPVNWWPWCPEALEEARRTDTPILLSIGYAACHWCHVMAHESFEDAATAAVMNERFINIKVDREERPDIDQIYMAALHATGEQGGWPLTMFLTSTAEPFFGGTYFPKEARFGRPRFVDVLTAVSDSYKSRADIVTGNVEALRQRLDTRQDPGELPADAPLRAATQLAGVMDPVAGGTRGAPKFPNAGLFELLWRAYARSGETSYRDLVLTSLNRIAMGGIYDHIGGGFARYSVDERWLVPHFEKMLYDNAQLLSLMADAWCVTGDPLYRARSQETVAWLEREMAVDGLFAASLDADSEGEEGRFYVWSRAEVDGILGPDAARFAEAYDITEAGNWEGSNVPNRLAAAGLGDEATEAFLADCRSRLLAAREARPRPGRDDKALADWNGLLVAALARAGAAFDRTDWLDLAETTYHVAKQRFGVGDRLIHAMRGDTRVDQGFALDYAAMIHAALGLVAAGRLPDGLADAYRWVETLEAHHTAGHGGYYWNADDAESLIMRPDSPQDEAVPNANGLMVKNLATLWVMTGDDRYEAIARRILRAHARAAAQNVFSCTSLFCGQDQLDRLASVTAHDAPTLVMAARRSGHPAVVALDAPPTNHPALQMAPPEGTAIVCRAGVCSLPLADTKALTDALWQAG</sequence>
<dbReference type="SUPFAM" id="SSF52833">
    <property type="entry name" value="Thioredoxin-like"/>
    <property type="match status" value="1"/>
</dbReference>
<evidence type="ECO:0000313" key="3">
    <source>
        <dbReference type="Proteomes" id="UP000609531"/>
    </source>
</evidence>
<dbReference type="CDD" id="cd02955">
    <property type="entry name" value="SSP411"/>
    <property type="match status" value="1"/>
</dbReference>
<dbReference type="Gene3D" id="3.40.30.10">
    <property type="entry name" value="Glutaredoxin"/>
    <property type="match status" value="1"/>
</dbReference>
<dbReference type="InterPro" id="IPR024705">
    <property type="entry name" value="Ssp411"/>
</dbReference>